<dbReference type="PANTHER" id="PTHR13018:SF5">
    <property type="entry name" value="RE44586P"/>
    <property type="match status" value="1"/>
</dbReference>
<keyword evidence="4" id="KW-1185">Reference proteome</keyword>
<feature type="compositionally biased region" description="Polar residues" evidence="1">
    <location>
        <begin position="804"/>
        <end position="817"/>
    </location>
</feature>
<feature type="compositionally biased region" description="Low complexity" evidence="1">
    <location>
        <begin position="1445"/>
        <end position="1467"/>
    </location>
</feature>
<evidence type="ECO:0000256" key="2">
    <source>
        <dbReference type="SAM" id="Phobius"/>
    </source>
</evidence>
<feature type="compositionally biased region" description="Polar residues" evidence="1">
    <location>
        <begin position="1326"/>
        <end position="1349"/>
    </location>
</feature>
<feature type="compositionally biased region" description="Low complexity" evidence="1">
    <location>
        <begin position="1411"/>
        <end position="1422"/>
    </location>
</feature>
<protein>
    <recommendedName>
        <fullName evidence="5">CSC1/OSCA1-like 7TM region domain-containing protein</fullName>
    </recommendedName>
</protein>
<evidence type="ECO:0000313" key="4">
    <source>
        <dbReference type="Proteomes" id="UP001295423"/>
    </source>
</evidence>
<feature type="region of interest" description="Disordered" evidence="1">
    <location>
        <begin position="735"/>
        <end position="850"/>
    </location>
</feature>
<keyword evidence="2" id="KW-1133">Transmembrane helix</keyword>
<reference evidence="3" key="1">
    <citation type="submission" date="2023-08" db="EMBL/GenBank/DDBJ databases">
        <authorList>
            <person name="Audoor S."/>
            <person name="Bilcke G."/>
        </authorList>
    </citation>
    <scope>NUCLEOTIDE SEQUENCE</scope>
</reference>
<gene>
    <name evidence="3" type="ORF">CYCCA115_LOCUS9716</name>
</gene>
<feature type="compositionally biased region" description="Polar residues" evidence="1">
    <location>
        <begin position="550"/>
        <end position="567"/>
    </location>
</feature>
<keyword evidence="2" id="KW-0812">Transmembrane</keyword>
<dbReference type="PANTHER" id="PTHR13018">
    <property type="entry name" value="PROBABLE MEMBRANE PROTEIN DUF221-RELATED"/>
    <property type="match status" value="1"/>
</dbReference>
<dbReference type="EMBL" id="CAKOGP040001446">
    <property type="protein sequence ID" value="CAJ1945572.1"/>
    <property type="molecule type" value="Genomic_DNA"/>
</dbReference>
<feature type="region of interest" description="Disordered" evidence="1">
    <location>
        <begin position="1314"/>
        <end position="1500"/>
    </location>
</feature>
<name>A0AAD2CTW5_9STRA</name>
<dbReference type="InterPro" id="IPR045122">
    <property type="entry name" value="Csc1-like"/>
</dbReference>
<feature type="transmembrane region" description="Helical" evidence="2">
    <location>
        <begin position="1216"/>
        <end position="1232"/>
    </location>
</feature>
<keyword evidence="2" id="KW-0472">Membrane</keyword>
<dbReference type="Proteomes" id="UP001295423">
    <property type="component" value="Unassembled WGS sequence"/>
</dbReference>
<evidence type="ECO:0008006" key="5">
    <source>
        <dbReference type="Google" id="ProtNLM"/>
    </source>
</evidence>
<sequence>MATLAAIGITAGGGLGILTITLGCFTAAVINRNIFVAGRCVARPKDVIYNPNPKHPSQDRGYTPLGWMIWAMSLSYDTLLNGVPGTGTRDGGLKGHLLKVNLDYIVILRYHHLGMKVCALASVLYLAVIMPLYSTARCSSLRGDLDTPECINTTLTDYQQLTLANIPELDPYEDEDSILMALVNVAKRTNMGRLYTAVACTWIITWYTMKLLHLEWLDILAMRRVYYLEADHWKDRREELDNIAEEQNRKDASRIEKRSIWVPHPELRDTVPNIELYSILVGGLPSLPTDAVQDVEAVFSKKQSMDWQLSVTTAFFDHCVPNQPGFSSSVAAVTILPAATQITDAWQQWYKAAAKVRKLRYIRERIRYVKGKEGSDTEGSGSDVDLGVDQETGHPILRRRTSLHHDDILGSQTDVEVEDHLFHALNLGPEQTAVYGREFAQGAANFAPHGWFEWRINNAGLKELLVMEEAAARAVSRANVELQEARDRIGENSESEHISVASEDINTNITMQQQIFTPSLSENQAPTLVLPTSMKSNKSVAPLLSERHNPASSMKSENSQKRSFSSTHSHHSIDLDGSNKSNKSNETHSPRNSGKGGKSKKLSRESMAQLPTALGLEVGLWAERNNSGQAQTRKSRGRGGTSRIMSVDLDGARQMDSTQKNYYNDMAKMRSRHSTGTQNRTLAKRTSFDDDDTLANKSRIQRPSLKKAVTTGTPNVDMGNISTLLKNILKTGEGRMENGAESVSSNGKNGGSGSSSEIWETLDKETERKESLRARITKRKLEVDAMDTTGPTASDTDKNDSKETTSVAPTANKTDTSAAAAPESKGNGTENETKTNTPSSIMRPREHNENTNMYADWVNEDVEDEVEENLEIAYNFEQRAGLRKRENAVSFTEHASHTEKWGKVMRIVEETAKDMNGGNSRKRVISNGRWTCPSFRSICGGVSDRVSQCLDNFKIKSPELLDDFASDSTYAVVTFTSRQAAVAARHSLADSRGADRWVNLSDLPTPPLADAPVCSTSCRGCARPVTFSISDTQKKIRHFVALLCLAIVYFFYTIPLTAVQDMVSEERLTELYPEINEAQASNPIMANIFLGLIPALIWILFFAFLFTWLGWNCCQRAVRGGGAGPPIPYRIYVDSGVVLLCLFGLAPASPLIAPAACLYFLLCLPLLRWTMIFLYKPKFDVGGGRFPFIFDVCVSGMVVGQILLFTMMLLKKATGPALAAIIPFLPTIFYRYKLRRKYLRAFEDAALLQTSLLDGWDNQDDAIDQDREEFRKFLVDCHKAAYVPVCIASGDARTLITAEPAVVIPMEREIPGDETIGHALSDDSTDNLPSTLQPRRVKSTTPTFKSPQQRARKSIEEGVALPSLPSLPLHQPGVMMRRPSYTIRTPRAAPDSPVAHPSPLSVRTTMPASPGNGRRASNGSSGSRRRARDVSPGQERRGSNGVKASGSPRSSSPRGNSLLLSPLQQSQKRQPGKMMRRASRRMSTSNSSLPATPELPFSFD</sequence>
<organism evidence="3 4">
    <name type="scientific">Cylindrotheca closterium</name>
    <dbReference type="NCBI Taxonomy" id="2856"/>
    <lineage>
        <taxon>Eukaryota</taxon>
        <taxon>Sar</taxon>
        <taxon>Stramenopiles</taxon>
        <taxon>Ochrophyta</taxon>
        <taxon>Bacillariophyta</taxon>
        <taxon>Bacillariophyceae</taxon>
        <taxon>Bacillariophycidae</taxon>
        <taxon>Bacillariales</taxon>
        <taxon>Bacillariaceae</taxon>
        <taxon>Cylindrotheca</taxon>
    </lineage>
</organism>
<comment type="caution">
    <text evidence="3">The sequence shown here is derived from an EMBL/GenBank/DDBJ whole genome shotgun (WGS) entry which is preliminary data.</text>
</comment>
<feature type="compositionally biased region" description="Low complexity" evidence="1">
    <location>
        <begin position="825"/>
        <end position="837"/>
    </location>
</feature>
<feature type="compositionally biased region" description="Basic residues" evidence="1">
    <location>
        <begin position="1470"/>
        <end position="1480"/>
    </location>
</feature>
<dbReference type="GO" id="GO:0005227">
    <property type="term" value="F:calcium-activated cation channel activity"/>
    <property type="evidence" value="ECO:0007669"/>
    <property type="project" value="InterPro"/>
</dbReference>
<dbReference type="GO" id="GO:0005886">
    <property type="term" value="C:plasma membrane"/>
    <property type="evidence" value="ECO:0007669"/>
    <property type="project" value="TreeGrafter"/>
</dbReference>
<feature type="transmembrane region" description="Helical" evidence="2">
    <location>
        <begin position="6"/>
        <end position="30"/>
    </location>
</feature>
<feature type="region of interest" description="Disordered" evidence="1">
    <location>
        <begin position="547"/>
        <end position="605"/>
    </location>
</feature>
<accession>A0AAD2CTW5</accession>
<evidence type="ECO:0000313" key="3">
    <source>
        <dbReference type="EMBL" id="CAJ1945572.1"/>
    </source>
</evidence>
<feature type="transmembrane region" description="Helical" evidence="2">
    <location>
        <begin position="1088"/>
        <end position="1111"/>
    </location>
</feature>
<proteinExistence type="predicted"/>
<feature type="transmembrane region" description="Helical" evidence="2">
    <location>
        <begin position="1039"/>
        <end position="1058"/>
    </location>
</feature>
<feature type="transmembrane region" description="Helical" evidence="2">
    <location>
        <begin position="1188"/>
        <end position="1210"/>
    </location>
</feature>
<feature type="compositionally biased region" description="Basic and acidic residues" evidence="1">
    <location>
        <begin position="761"/>
        <end position="783"/>
    </location>
</feature>
<evidence type="ECO:0000256" key="1">
    <source>
        <dbReference type="SAM" id="MobiDB-lite"/>
    </source>
</evidence>